<dbReference type="PANTHER" id="PTHR24422:SF27">
    <property type="entry name" value="PROTEIN-GLUTAMATE O-METHYLTRANSFERASE"/>
    <property type="match status" value="1"/>
</dbReference>
<feature type="region of interest" description="Disordered" evidence="2">
    <location>
        <begin position="699"/>
        <end position="720"/>
    </location>
</feature>
<evidence type="ECO:0000256" key="1">
    <source>
        <dbReference type="PROSITE-ProRule" id="PRU00050"/>
    </source>
</evidence>
<dbReference type="SUPFAM" id="SSF53335">
    <property type="entry name" value="S-adenosyl-L-methionine-dependent methyltransferases"/>
    <property type="match status" value="1"/>
</dbReference>
<dbReference type="SUPFAM" id="SSF47757">
    <property type="entry name" value="Chemotaxis receptor methyltransferase CheR, N-terminal domain"/>
    <property type="match status" value="1"/>
</dbReference>
<dbReference type="Pfam" id="PF03705">
    <property type="entry name" value="CheR_N"/>
    <property type="match status" value="1"/>
</dbReference>
<dbReference type="InterPro" id="IPR035965">
    <property type="entry name" value="PAS-like_dom_sf"/>
</dbReference>
<dbReference type="CDD" id="cd16434">
    <property type="entry name" value="CheB-CheR_fusion"/>
    <property type="match status" value="1"/>
</dbReference>
<sequence length="1000" mass="112823">MNENGGGKEQTLSSKDKNISSYADASSDAFRHDEFPVVGIGASAGGLAALEDFFSAVPADTSMGIAFVVVQHMSPDHKSMLSEIIRRFTKMQIFDVKDGMGVRPDCVYIIPPSHDMIIMDGILHLTEPAEARGHRMPIDSFFHSLASDKHGWAIGVVLSGTGSDGTAGVRTIKAEGGMIMAQSPESSDYNGMPLSVIDTGLVDYILEPAEMPAQLRDYISQMYVSQKSDEKPRPTHKIEDAMQMIFNELLVKTGHDFSQYKQKTLDRRIRRRMVVNNIKRMEGYAHYLQQKPEEVQALFRDILINVTNFFRNPRAFEVLQEKVVPKLFEDRSPGTEVRIWVVGCSTGEEAYSIGILIHEHMEKSKQNFKVQIFATDIDSRTIERARKGVYPGSISSDISPERLEHFFTHDPKANTYTIQNNIREMIIFSEQDVIKDPPFSKLDLISCRNLLIYMNKEMQKKLIPMFHYSLNPGGFLFLGSSESIGEFSMLFDTLDRQSKLYQSKDVNGDYRHSMGKFFPSPVGIENPPRVSDKHTSGKRLQMRELAERKLLQQYAPAGALINERGDILYLHGRTGLYLEMAPGEPAHNILKMAREGLRPALTTALSKAMISKEQVTRSGVRVRTNGNFTTVNLTLRPVGESIDQKLFMVTFDVPPESGQNHGQVTEESIVENISEEDESVSALKEELRTMEEYLRASNEELEVSNEELRSSNEEMQSMNEELQSTNEELETSREELQSVNEELSTVNNELQAKVAELSEANEDMNNLLASTGVGIVFVDNQLRIQRFTPAVTKVLNLIPSDVGRPIEHTVSNFTDYDNLIPDIKSVLDSLTPKEVEVHTISGEWYTVKMRPYRTNKNTIEGVVITFLKQTEILRRLAAVVSDSTDAVTLLDKEGHILAWNPMAEKMYGWSEADALKMNASRMVPEDKKEEFLDTMKKLGKGEIPEPYKTQRVAKDGRILDVWVIATSLVNEDGEMYSIATTEREIESHDRQKDNNRAKPQ</sequence>
<evidence type="ECO:0000259" key="4">
    <source>
        <dbReference type="PROSITE" id="PS50122"/>
    </source>
</evidence>
<feature type="domain" description="CheB-type methylesterase" evidence="4">
    <location>
        <begin position="34"/>
        <end position="222"/>
    </location>
</feature>
<feature type="domain" description="PAS" evidence="3">
    <location>
        <begin position="872"/>
        <end position="942"/>
    </location>
</feature>
<dbReference type="PROSITE" id="PS50112">
    <property type="entry name" value="PAS"/>
    <property type="match status" value="1"/>
</dbReference>
<dbReference type="InterPro" id="IPR022641">
    <property type="entry name" value="CheR_N"/>
</dbReference>
<proteinExistence type="predicted"/>
<dbReference type="InterPro" id="IPR000673">
    <property type="entry name" value="Sig_transdc_resp-reg_Me-estase"/>
</dbReference>
<dbReference type="AlphaFoldDB" id="A0A4E0Q7M6"/>
<keyword evidence="1" id="KW-0145">Chemotaxis</keyword>
<dbReference type="PROSITE" id="PS50122">
    <property type="entry name" value="CHEB"/>
    <property type="match status" value="1"/>
</dbReference>
<dbReference type="Proteomes" id="UP000297295">
    <property type="component" value="Unassembled WGS sequence"/>
</dbReference>
<dbReference type="GO" id="GO:0008757">
    <property type="term" value="F:S-adenosylmethionine-dependent methyltransferase activity"/>
    <property type="evidence" value="ECO:0007669"/>
    <property type="project" value="InterPro"/>
</dbReference>
<dbReference type="InterPro" id="IPR050903">
    <property type="entry name" value="Bact_Chemotaxis_MeTrfase"/>
</dbReference>
<name>A0A4E0Q7M6_9EURY</name>
<dbReference type="InterPro" id="IPR029063">
    <property type="entry name" value="SAM-dependent_MTases_sf"/>
</dbReference>
<evidence type="ECO:0000313" key="6">
    <source>
        <dbReference type="EMBL" id="TGC07221.1"/>
    </source>
</evidence>
<comment type="caution">
    <text evidence="6">The sequence shown here is derived from an EMBL/GenBank/DDBJ whole genome shotgun (WGS) entry which is preliminary data.</text>
</comment>
<dbReference type="Gene3D" id="3.30.450.20">
    <property type="entry name" value="PAS domain"/>
    <property type="match status" value="2"/>
</dbReference>
<evidence type="ECO:0000259" key="3">
    <source>
        <dbReference type="PROSITE" id="PS50112"/>
    </source>
</evidence>
<dbReference type="CDD" id="cd00130">
    <property type="entry name" value="PAS"/>
    <property type="match status" value="1"/>
</dbReference>
<feature type="active site" evidence="1">
    <location>
        <position position="72"/>
    </location>
</feature>
<dbReference type="Pfam" id="PF00989">
    <property type="entry name" value="PAS"/>
    <property type="match status" value="1"/>
</dbReference>
<dbReference type="InterPro" id="IPR000780">
    <property type="entry name" value="CheR_MeTrfase"/>
</dbReference>
<dbReference type="Pfam" id="PF01339">
    <property type="entry name" value="CheB_methylest"/>
    <property type="match status" value="1"/>
</dbReference>
<accession>A0A4E0Q7M6</accession>
<dbReference type="PRINTS" id="PR00996">
    <property type="entry name" value="CHERMTFRASE"/>
</dbReference>
<dbReference type="InterPro" id="IPR022642">
    <property type="entry name" value="CheR_C"/>
</dbReference>
<gene>
    <name evidence="6" type="ORF">CUN85_11780</name>
</gene>
<dbReference type="PROSITE" id="PS50123">
    <property type="entry name" value="CHER"/>
    <property type="match status" value="1"/>
</dbReference>
<dbReference type="InterPro" id="IPR013767">
    <property type="entry name" value="PAS_fold"/>
</dbReference>
<evidence type="ECO:0000313" key="7">
    <source>
        <dbReference type="Proteomes" id="UP000297295"/>
    </source>
</evidence>
<dbReference type="InterPro" id="IPR000014">
    <property type="entry name" value="PAS"/>
</dbReference>
<dbReference type="Pfam" id="PF01739">
    <property type="entry name" value="CheR"/>
    <property type="match status" value="1"/>
</dbReference>
<dbReference type="SMART" id="SM00091">
    <property type="entry name" value="PAS"/>
    <property type="match status" value="2"/>
</dbReference>
<dbReference type="Gene3D" id="3.40.50.150">
    <property type="entry name" value="Vaccinia Virus protein VP39"/>
    <property type="match status" value="1"/>
</dbReference>
<dbReference type="NCBIfam" id="TIGR00229">
    <property type="entry name" value="sensory_box"/>
    <property type="match status" value="1"/>
</dbReference>
<protein>
    <submittedName>
        <fullName evidence="6">Chemotaxis protein CheR</fullName>
    </submittedName>
</protein>
<dbReference type="OrthoDB" id="10657at2157"/>
<keyword evidence="1" id="KW-0378">Hydrolase</keyword>
<dbReference type="GO" id="GO:0005737">
    <property type="term" value="C:cytoplasm"/>
    <property type="evidence" value="ECO:0007669"/>
    <property type="project" value="InterPro"/>
</dbReference>
<dbReference type="SUPFAM" id="SSF55785">
    <property type="entry name" value="PYP-like sensor domain (PAS domain)"/>
    <property type="match status" value="2"/>
</dbReference>
<feature type="domain" description="CheR-type methyltransferase" evidence="5">
    <location>
        <begin position="252"/>
        <end position="484"/>
    </location>
</feature>
<dbReference type="EMBL" id="PGGK01000018">
    <property type="protein sequence ID" value="TGC07221.1"/>
    <property type="molecule type" value="Genomic_DNA"/>
</dbReference>
<keyword evidence="7" id="KW-1185">Reference proteome</keyword>
<dbReference type="GO" id="GO:0006355">
    <property type="term" value="P:regulation of DNA-templated transcription"/>
    <property type="evidence" value="ECO:0007669"/>
    <property type="project" value="InterPro"/>
</dbReference>
<reference evidence="6 7" key="1">
    <citation type="submission" date="2017-11" db="EMBL/GenBank/DDBJ databases">
        <title>Isolation and Characterization of Methanogenic Archaea from Saline Meromictic Lake at Siberia.</title>
        <authorList>
            <person name="Shen Y."/>
            <person name="Huang H.-H."/>
            <person name="Lai M.-C."/>
            <person name="Chen S.-C."/>
        </authorList>
    </citation>
    <scope>NUCLEOTIDE SEQUENCE [LARGE SCALE GENOMIC DNA]</scope>
    <source>
        <strain evidence="6 7">SY-01</strain>
    </source>
</reference>
<dbReference type="SMART" id="SM00138">
    <property type="entry name" value="MeTrc"/>
    <property type="match status" value="1"/>
</dbReference>
<dbReference type="GO" id="GO:0000156">
    <property type="term" value="F:phosphorelay response regulator activity"/>
    <property type="evidence" value="ECO:0007669"/>
    <property type="project" value="InterPro"/>
</dbReference>
<dbReference type="InterPro" id="IPR035909">
    <property type="entry name" value="CheB_C"/>
</dbReference>
<evidence type="ECO:0000259" key="5">
    <source>
        <dbReference type="PROSITE" id="PS50123"/>
    </source>
</evidence>
<dbReference type="PANTHER" id="PTHR24422">
    <property type="entry name" value="CHEMOTAXIS PROTEIN METHYLTRANSFERASE"/>
    <property type="match status" value="1"/>
</dbReference>
<feature type="active site" evidence="1">
    <location>
        <position position="43"/>
    </location>
</feature>
<dbReference type="GO" id="GO:0008984">
    <property type="term" value="F:protein-glutamate methylesterase activity"/>
    <property type="evidence" value="ECO:0007669"/>
    <property type="project" value="InterPro"/>
</dbReference>
<dbReference type="GO" id="GO:0006935">
    <property type="term" value="P:chemotaxis"/>
    <property type="evidence" value="ECO:0007669"/>
    <property type="project" value="UniProtKB-UniRule"/>
</dbReference>
<dbReference type="Gene3D" id="3.40.50.180">
    <property type="entry name" value="Methylesterase CheB, C-terminal domain"/>
    <property type="match status" value="1"/>
</dbReference>
<evidence type="ECO:0000256" key="2">
    <source>
        <dbReference type="SAM" id="MobiDB-lite"/>
    </source>
</evidence>
<feature type="active site" evidence="1">
    <location>
        <position position="164"/>
    </location>
</feature>
<dbReference type="Pfam" id="PF13596">
    <property type="entry name" value="PAS_10"/>
    <property type="match status" value="1"/>
</dbReference>
<organism evidence="6 7">
    <name type="scientific">Methanolobus halotolerans</name>
    <dbReference type="NCBI Taxonomy" id="2052935"/>
    <lineage>
        <taxon>Archaea</taxon>
        <taxon>Methanobacteriati</taxon>
        <taxon>Methanobacteriota</taxon>
        <taxon>Stenosarchaea group</taxon>
        <taxon>Methanomicrobia</taxon>
        <taxon>Methanosarcinales</taxon>
        <taxon>Methanosarcinaceae</taxon>
        <taxon>Methanolobus</taxon>
    </lineage>
</organism>
<dbReference type="SUPFAM" id="SSF52738">
    <property type="entry name" value="Methylesterase CheB, C-terminal domain"/>
    <property type="match status" value="1"/>
</dbReference>